<organism evidence="2 3">
    <name type="scientific">Papaver atlanticum</name>
    <dbReference type="NCBI Taxonomy" id="357466"/>
    <lineage>
        <taxon>Eukaryota</taxon>
        <taxon>Viridiplantae</taxon>
        <taxon>Streptophyta</taxon>
        <taxon>Embryophyta</taxon>
        <taxon>Tracheophyta</taxon>
        <taxon>Spermatophyta</taxon>
        <taxon>Magnoliopsida</taxon>
        <taxon>Ranunculales</taxon>
        <taxon>Papaveraceae</taxon>
        <taxon>Papaveroideae</taxon>
        <taxon>Papaver</taxon>
    </lineage>
</organism>
<keyword evidence="3" id="KW-1185">Reference proteome</keyword>
<comment type="caution">
    <text evidence="2">The sequence shown here is derived from an EMBL/GenBank/DDBJ whole genome shotgun (WGS) entry which is preliminary data.</text>
</comment>
<proteinExistence type="predicted"/>
<dbReference type="EMBL" id="JAJJMB010011222">
    <property type="protein sequence ID" value="KAI3903704.1"/>
    <property type="molecule type" value="Genomic_DNA"/>
</dbReference>
<sequence>MLSYRLLKKSVGDWYSGTRLTKLLDCAYLCDNSFYNLIPQNEGLAKLEIQKRPGKAAPNKGQERRALT</sequence>
<dbReference type="AlphaFoldDB" id="A0AAD4XDE7"/>
<dbReference type="Proteomes" id="UP001202328">
    <property type="component" value="Unassembled WGS sequence"/>
</dbReference>
<protein>
    <submittedName>
        <fullName evidence="2">Uncharacterized protein</fullName>
    </submittedName>
</protein>
<gene>
    <name evidence="2" type="ORF">MKW98_032358</name>
</gene>
<reference evidence="2" key="1">
    <citation type="submission" date="2022-04" db="EMBL/GenBank/DDBJ databases">
        <title>A functionally conserved STORR gene fusion in Papaver species that diverged 16.8 million years ago.</title>
        <authorList>
            <person name="Catania T."/>
        </authorList>
    </citation>
    <scope>NUCLEOTIDE SEQUENCE</scope>
    <source>
        <strain evidence="2">S-188037</strain>
    </source>
</reference>
<accession>A0AAD4XDE7</accession>
<feature type="region of interest" description="Disordered" evidence="1">
    <location>
        <begin position="49"/>
        <end position="68"/>
    </location>
</feature>
<name>A0AAD4XDE7_9MAGN</name>
<evidence type="ECO:0000313" key="2">
    <source>
        <dbReference type="EMBL" id="KAI3903704.1"/>
    </source>
</evidence>
<evidence type="ECO:0000256" key="1">
    <source>
        <dbReference type="SAM" id="MobiDB-lite"/>
    </source>
</evidence>
<evidence type="ECO:0000313" key="3">
    <source>
        <dbReference type="Proteomes" id="UP001202328"/>
    </source>
</evidence>